<feature type="chain" id="PRO_5012185158" description="DUF4124 domain-containing protein" evidence="2">
    <location>
        <begin position="21"/>
        <end position="198"/>
    </location>
</feature>
<sequence length="198" mass="21951">MKIATALALAGALLTLDVGAASSGWDGKKLYRYTNEHGVQVLDNVVPPRYVAGGYEVLTVSGRVLEVVEPELTGPELVEKRRREAQMAADLALLKRYNSVADIESARKRKLAIVQQDVAILRSNISSLSRQIKNEESAAARIQRNGGSVSTEQMERIGNLRKEVDVVNERLSMRNKEAVAINSEFDQATRRYREIADK</sequence>
<organism evidence="3 4">
    <name type="scientific">Microbulbifer agarilyticus</name>
    <dbReference type="NCBI Taxonomy" id="260552"/>
    <lineage>
        <taxon>Bacteria</taxon>
        <taxon>Pseudomonadati</taxon>
        <taxon>Pseudomonadota</taxon>
        <taxon>Gammaproteobacteria</taxon>
        <taxon>Cellvibrionales</taxon>
        <taxon>Microbulbiferaceae</taxon>
        <taxon>Microbulbifer</taxon>
    </lineage>
</organism>
<protein>
    <recommendedName>
        <fullName evidence="5">DUF4124 domain-containing protein</fullName>
    </recommendedName>
</protein>
<evidence type="ECO:0008006" key="5">
    <source>
        <dbReference type="Google" id="ProtNLM"/>
    </source>
</evidence>
<keyword evidence="1" id="KW-0175">Coiled coil</keyword>
<dbReference type="Proteomes" id="UP000188219">
    <property type="component" value="Chromosome"/>
</dbReference>
<keyword evidence="4" id="KW-1185">Reference proteome</keyword>
<dbReference type="EMBL" id="CP019650">
    <property type="protein sequence ID" value="AQQ69178.1"/>
    <property type="molecule type" value="Genomic_DNA"/>
</dbReference>
<keyword evidence="2" id="KW-0732">Signal</keyword>
<evidence type="ECO:0000313" key="4">
    <source>
        <dbReference type="Proteomes" id="UP000188219"/>
    </source>
</evidence>
<dbReference type="STRING" id="260552.Mag101_17235"/>
<dbReference type="AlphaFoldDB" id="A0A1Q2M9F2"/>
<feature type="coiled-coil region" evidence="1">
    <location>
        <begin position="118"/>
        <end position="145"/>
    </location>
</feature>
<dbReference type="OrthoDB" id="6080407at2"/>
<accession>A0A1Q2M9F2</accession>
<dbReference type="KEGG" id="maga:Mag101_17235"/>
<feature type="signal peptide" evidence="2">
    <location>
        <begin position="1"/>
        <end position="20"/>
    </location>
</feature>
<name>A0A1Q2M9F2_9GAMM</name>
<evidence type="ECO:0000256" key="1">
    <source>
        <dbReference type="SAM" id="Coils"/>
    </source>
</evidence>
<proteinExistence type="predicted"/>
<evidence type="ECO:0000313" key="3">
    <source>
        <dbReference type="EMBL" id="AQQ69178.1"/>
    </source>
</evidence>
<evidence type="ECO:0000256" key="2">
    <source>
        <dbReference type="SAM" id="SignalP"/>
    </source>
</evidence>
<dbReference type="RefSeq" id="WP_077407743.1">
    <property type="nucleotide sequence ID" value="NZ_CP019650.1"/>
</dbReference>
<gene>
    <name evidence="3" type="ORF">Mag101_17235</name>
</gene>
<reference evidence="3" key="1">
    <citation type="submission" date="2017-02" db="EMBL/GenBank/DDBJ databases">
        <title>Genome of Microbulbifer agarilyticus GP101.</title>
        <authorList>
            <person name="Jung J."/>
            <person name="Bae S.S."/>
            <person name="Baek K."/>
        </authorList>
    </citation>
    <scope>NUCLEOTIDE SEQUENCE [LARGE SCALE GENOMIC DNA]</scope>
    <source>
        <strain evidence="3">GP101</strain>
    </source>
</reference>